<dbReference type="GO" id="GO:0005886">
    <property type="term" value="C:plasma membrane"/>
    <property type="evidence" value="ECO:0007669"/>
    <property type="project" value="UniProtKB-SubCell"/>
</dbReference>
<evidence type="ECO:0000313" key="9">
    <source>
        <dbReference type="EMBL" id="MPM39838.1"/>
    </source>
</evidence>
<evidence type="ECO:0000256" key="6">
    <source>
        <dbReference type="ARBA" id="ARBA00023136"/>
    </source>
</evidence>
<dbReference type="PANTHER" id="PTHR43744:SF12">
    <property type="entry name" value="ABC TRANSPORTER PERMEASE PROTEIN MG189-RELATED"/>
    <property type="match status" value="1"/>
</dbReference>
<keyword evidence="4 7" id="KW-0812">Transmembrane</keyword>
<feature type="transmembrane region" description="Helical" evidence="7">
    <location>
        <begin position="149"/>
        <end position="173"/>
    </location>
</feature>
<keyword evidence="6 7" id="KW-0472">Membrane</keyword>
<feature type="transmembrane region" description="Helical" evidence="7">
    <location>
        <begin position="85"/>
        <end position="104"/>
    </location>
</feature>
<dbReference type="Pfam" id="PF00528">
    <property type="entry name" value="BPD_transp_1"/>
    <property type="match status" value="1"/>
</dbReference>
<feature type="transmembrane region" description="Helical" evidence="7">
    <location>
        <begin position="253"/>
        <end position="274"/>
    </location>
</feature>
<comment type="caution">
    <text evidence="9">The sequence shown here is derived from an EMBL/GenBank/DDBJ whole genome shotgun (WGS) entry which is preliminary data.</text>
</comment>
<dbReference type="GO" id="GO:0055085">
    <property type="term" value="P:transmembrane transport"/>
    <property type="evidence" value="ECO:0007669"/>
    <property type="project" value="InterPro"/>
</dbReference>
<evidence type="ECO:0000256" key="5">
    <source>
        <dbReference type="ARBA" id="ARBA00022989"/>
    </source>
</evidence>
<dbReference type="InterPro" id="IPR000515">
    <property type="entry name" value="MetI-like"/>
</dbReference>
<feature type="transmembrane region" description="Helical" evidence="7">
    <location>
        <begin position="194"/>
        <end position="219"/>
    </location>
</feature>
<accession>A0A644ZHP7</accession>
<keyword evidence="3" id="KW-1003">Cell membrane</keyword>
<evidence type="ECO:0000256" key="7">
    <source>
        <dbReference type="SAM" id="Phobius"/>
    </source>
</evidence>
<dbReference type="AlphaFoldDB" id="A0A644ZHP7"/>
<reference evidence="9" key="1">
    <citation type="submission" date="2019-08" db="EMBL/GenBank/DDBJ databases">
        <authorList>
            <person name="Kucharzyk K."/>
            <person name="Murdoch R.W."/>
            <person name="Higgins S."/>
            <person name="Loffler F."/>
        </authorList>
    </citation>
    <scope>NUCLEOTIDE SEQUENCE</scope>
</reference>
<dbReference type="PANTHER" id="PTHR43744">
    <property type="entry name" value="ABC TRANSPORTER PERMEASE PROTEIN MG189-RELATED-RELATED"/>
    <property type="match status" value="1"/>
</dbReference>
<dbReference type="EMBL" id="VSSQ01008785">
    <property type="protein sequence ID" value="MPM39838.1"/>
    <property type="molecule type" value="Genomic_DNA"/>
</dbReference>
<gene>
    <name evidence="9" type="primary">araQ_61</name>
    <name evidence="9" type="ORF">SDC9_86474</name>
</gene>
<keyword evidence="5 7" id="KW-1133">Transmembrane helix</keyword>
<organism evidence="9">
    <name type="scientific">bioreactor metagenome</name>
    <dbReference type="NCBI Taxonomy" id="1076179"/>
    <lineage>
        <taxon>unclassified sequences</taxon>
        <taxon>metagenomes</taxon>
        <taxon>ecological metagenomes</taxon>
    </lineage>
</organism>
<dbReference type="InterPro" id="IPR035906">
    <property type="entry name" value="MetI-like_sf"/>
</dbReference>
<protein>
    <submittedName>
        <fullName evidence="9">L-arabinose transport system permease protein AraQ</fullName>
    </submittedName>
</protein>
<dbReference type="Gene3D" id="1.10.3720.10">
    <property type="entry name" value="MetI-like"/>
    <property type="match status" value="1"/>
</dbReference>
<proteinExistence type="predicted"/>
<dbReference type="CDD" id="cd06261">
    <property type="entry name" value="TM_PBP2"/>
    <property type="match status" value="1"/>
</dbReference>
<sequence>MKTNSKSLQSATVLKVINKVVLYVVLVLLAIPILWPFWWMFTSAFKKTYEIFAFPPTLLPTQWNWQNFADAFTYQPFAQHYFNSLYIAILVTLGTLIFSSLAGYAFARIPFWGSSIIFLLLLSALMMPPEVTILPNFLMMQKLNLINTHIPLIILPILGSNGVMSTFMMRQFFLNLPKELEEAARIDGLDRPGIFFRVILPNAKPALAAVAILTFLYSWNSFLEPLIYLNDIKLFTLPLSLRNFTDAYGQPLWNVQLAATVMAVVPVLIFYILAQRQVVESFSFSGSKG</sequence>
<evidence type="ECO:0000256" key="1">
    <source>
        <dbReference type="ARBA" id="ARBA00004651"/>
    </source>
</evidence>
<keyword evidence="2" id="KW-0813">Transport</keyword>
<feature type="domain" description="ABC transmembrane type-1" evidence="8">
    <location>
        <begin position="81"/>
        <end position="274"/>
    </location>
</feature>
<dbReference type="SUPFAM" id="SSF161098">
    <property type="entry name" value="MetI-like"/>
    <property type="match status" value="1"/>
</dbReference>
<evidence type="ECO:0000256" key="2">
    <source>
        <dbReference type="ARBA" id="ARBA00022448"/>
    </source>
</evidence>
<evidence type="ECO:0000256" key="4">
    <source>
        <dbReference type="ARBA" id="ARBA00022692"/>
    </source>
</evidence>
<comment type="subcellular location">
    <subcellularLocation>
        <location evidence="1">Cell membrane</location>
        <topology evidence="1">Multi-pass membrane protein</topology>
    </subcellularLocation>
</comment>
<feature type="transmembrane region" description="Helical" evidence="7">
    <location>
        <begin position="20"/>
        <end position="41"/>
    </location>
</feature>
<evidence type="ECO:0000256" key="3">
    <source>
        <dbReference type="ARBA" id="ARBA00022475"/>
    </source>
</evidence>
<dbReference type="PROSITE" id="PS50928">
    <property type="entry name" value="ABC_TM1"/>
    <property type="match status" value="1"/>
</dbReference>
<feature type="transmembrane region" description="Helical" evidence="7">
    <location>
        <begin position="111"/>
        <end position="129"/>
    </location>
</feature>
<name>A0A644ZHP7_9ZZZZ</name>
<evidence type="ECO:0000259" key="8">
    <source>
        <dbReference type="PROSITE" id="PS50928"/>
    </source>
</evidence>